<evidence type="ECO:0000259" key="1">
    <source>
        <dbReference type="Pfam" id="PF14214"/>
    </source>
</evidence>
<sequence length="231" mass="26972">MPKSYERAATVASHPVSIARFFNKLTSTVLSTLVGYDLNRHESHADGGVLGKIYAYYGTVEESGRGALHLHILLWLADNKHPYELRTSIKNEIFRENLIKYLEDIIKEDLNCFKNENIALDSSMIEKKSYITINMLTHTVSKRRSNTDKILFRSRYPKELHETTTINTETGEILMRRAHPMMNNFNEWFLLACRCNMDIKFIWSGTDTKALVYYTTDYITKKNYLFMIQIH</sequence>
<dbReference type="EMBL" id="CAJOBJ010165606">
    <property type="protein sequence ID" value="CAF4863309.1"/>
    <property type="molecule type" value="Genomic_DNA"/>
</dbReference>
<gene>
    <name evidence="2" type="ORF">GIL414_LOCUS49999</name>
</gene>
<proteinExistence type="predicted"/>
<reference evidence="2" key="1">
    <citation type="submission" date="2021-02" db="EMBL/GenBank/DDBJ databases">
        <authorList>
            <person name="Nowell W R."/>
        </authorList>
    </citation>
    <scope>NUCLEOTIDE SEQUENCE</scope>
</reference>
<organism evidence="2 3">
    <name type="scientific">Rotaria magnacalcarata</name>
    <dbReference type="NCBI Taxonomy" id="392030"/>
    <lineage>
        <taxon>Eukaryota</taxon>
        <taxon>Metazoa</taxon>
        <taxon>Spiralia</taxon>
        <taxon>Gnathifera</taxon>
        <taxon>Rotifera</taxon>
        <taxon>Eurotatoria</taxon>
        <taxon>Bdelloidea</taxon>
        <taxon>Philodinida</taxon>
        <taxon>Philodinidae</taxon>
        <taxon>Rotaria</taxon>
    </lineage>
</organism>
<feature type="domain" description="Helitron helicase-like" evidence="1">
    <location>
        <begin position="8"/>
        <end position="74"/>
    </location>
</feature>
<evidence type="ECO:0000313" key="3">
    <source>
        <dbReference type="Proteomes" id="UP000681720"/>
    </source>
</evidence>
<dbReference type="AlphaFoldDB" id="A0A8S3C0X0"/>
<dbReference type="Pfam" id="PF14214">
    <property type="entry name" value="Helitron_like_N"/>
    <property type="match status" value="1"/>
</dbReference>
<accession>A0A8S3C0X0</accession>
<dbReference type="Proteomes" id="UP000681720">
    <property type="component" value="Unassembled WGS sequence"/>
</dbReference>
<dbReference type="InterPro" id="IPR025476">
    <property type="entry name" value="Helitron_helicase-like"/>
</dbReference>
<name>A0A8S3C0X0_9BILA</name>
<protein>
    <recommendedName>
        <fullName evidence="1">Helitron helicase-like domain-containing protein</fullName>
    </recommendedName>
</protein>
<comment type="caution">
    <text evidence="2">The sequence shown here is derived from an EMBL/GenBank/DDBJ whole genome shotgun (WGS) entry which is preliminary data.</text>
</comment>
<evidence type="ECO:0000313" key="2">
    <source>
        <dbReference type="EMBL" id="CAF4863309.1"/>
    </source>
</evidence>